<evidence type="ECO:0000256" key="1">
    <source>
        <dbReference type="SAM" id="MobiDB-lite"/>
    </source>
</evidence>
<sequence length="122" mass="13320">MEMQISSEQVRDAASTPSETQQSVAMSWNDNGGLADSVQSYPQTLGVDGGEHSNSFPVCHSGRRFVDGGNLMMLDDTLPPPSFTNSQGIHFQNCSDRVFGMYPNVSPLHEALSFGVWTSQYN</sequence>
<feature type="region of interest" description="Disordered" evidence="1">
    <location>
        <begin position="1"/>
        <end position="52"/>
    </location>
</feature>
<feature type="compositionally biased region" description="Polar residues" evidence="1">
    <location>
        <begin position="15"/>
        <end position="30"/>
    </location>
</feature>
<protein>
    <submittedName>
        <fullName evidence="2">Uncharacterized protein</fullName>
    </submittedName>
</protein>
<name>A0AAV2EXA7_9ROSI</name>
<evidence type="ECO:0000313" key="2">
    <source>
        <dbReference type="EMBL" id="CAL1390399.1"/>
    </source>
</evidence>
<keyword evidence="3" id="KW-1185">Reference proteome</keyword>
<proteinExistence type="predicted"/>
<organism evidence="2 3">
    <name type="scientific">Linum trigynum</name>
    <dbReference type="NCBI Taxonomy" id="586398"/>
    <lineage>
        <taxon>Eukaryota</taxon>
        <taxon>Viridiplantae</taxon>
        <taxon>Streptophyta</taxon>
        <taxon>Embryophyta</taxon>
        <taxon>Tracheophyta</taxon>
        <taxon>Spermatophyta</taxon>
        <taxon>Magnoliopsida</taxon>
        <taxon>eudicotyledons</taxon>
        <taxon>Gunneridae</taxon>
        <taxon>Pentapetalae</taxon>
        <taxon>rosids</taxon>
        <taxon>fabids</taxon>
        <taxon>Malpighiales</taxon>
        <taxon>Linaceae</taxon>
        <taxon>Linum</taxon>
    </lineage>
</organism>
<dbReference type="AlphaFoldDB" id="A0AAV2EXA7"/>
<dbReference type="EMBL" id="OZ034818">
    <property type="protein sequence ID" value="CAL1390399.1"/>
    <property type="molecule type" value="Genomic_DNA"/>
</dbReference>
<evidence type="ECO:0000313" key="3">
    <source>
        <dbReference type="Proteomes" id="UP001497516"/>
    </source>
</evidence>
<reference evidence="2 3" key="1">
    <citation type="submission" date="2024-04" db="EMBL/GenBank/DDBJ databases">
        <authorList>
            <person name="Fracassetti M."/>
        </authorList>
    </citation>
    <scope>NUCLEOTIDE SEQUENCE [LARGE SCALE GENOMIC DNA]</scope>
</reference>
<dbReference type="Proteomes" id="UP001497516">
    <property type="component" value="Chromosome 5"/>
</dbReference>
<accession>A0AAV2EXA7</accession>
<gene>
    <name evidence="2" type="ORF">LTRI10_LOCUS31188</name>
</gene>